<evidence type="ECO:0000313" key="6">
    <source>
        <dbReference type="EMBL" id="MCI4656390.1"/>
    </source>
</evidence>
<accession>A0AA41UDW1</accession>
<dbReference type="InterPro" id="IPR016181">
    <property type="entry name" value="Acyl_CoA_acyltransferase"/>
</dbReference>
<dbReference type="InterPro" id="IPR022902">
    <property type="entry name" value="NAcTrfase_Eis"/>
</dbReference>
<name>A0AA41UDW1_9MICO</name>
<evidence type="ECO:0000256" key="3">
    <source>
        <dbReference type="ARBA" id="ARBA00023315"/>
    </source>
</evidence>
<feature type="binding site" evidence="4">
    <location>
        <begin position="150"/>
        <end position="151"/>
    </location>
    <ligand>
        <name>acetyl-CoA</name>
        <dbReference type="ChEBI" id="CHEBI:57288"/>
    </ligand>
</feature>
<sequence length="461" mass="48856">MNDYTAPDFARTPIDEESAARLAADGLDLRLIGADDTGARRHWHRATARGFHEAAPDAGELDRRLANTAGDRVTAVLDATAADPLTPVATVRSWPMGLSVPGGSTLPAWAISSVTVSPTHRRRGLARALLTAELRTAHRLGLPLAMLTVSEATIYARYGFGPAAYQASIAITTGDARPAPTAPEGTGRLHFVTPESLRHDAPAIFEAARKRGAGDVDRRDSLWDQILGLTTPATVEPTTSVAPVPPTMGAPTRQMVRFDDPTGRPQGFAVYSVTLEGEAYPGRLDLVDLVAATDAAYTALWRFLLDLDLIGEVSAPLRNIAEPLAWQLENPRAVRASDERDHLWLRLLDVPAALERRRYAAPGVFRLDVSDDLGIAGGEFLLTVGSDGAGSAHPLAAGEAAPAVAAHLTLSVADLAALYLGGPSAVVLSRAGRVTEQTTDAAARLDAAFRTGPPPHLSTWF</sequence>
<organism evidence="6 7">
    <name type="scientific">Cryobacterium zhongshanensis</name>
    <dbReference type="NCBI Taxonomy" id="2928153"/>
    <lineage>
        <taxon>Bacteria</taxon>
        <taxon>Bacillati</taxon>
        <taxon>Actinomycetota</taxon>
        <taxon>Actinomycetes</taxon>
        <taxon>Micrococcales</taxon>
        <taxon>Microbacteriaceae</taxon>
        <taxon>Cryobacterium</taxon>
    </lineage>
</organism>
<comment type="subunit">
    <text evidence="4">Homohexamer; trimer of dimers.</text>
</comment>
<feature type="domain" description="N-acetyltransferase" evidence="5">
    <location>
        <begin position="27"/>
        <end position="183"/>
    </location>
</feature>
<dbReference type="Proteomes" id="UP001165341">
    <property type="component" value="Unassembled WGS sequence"/>
</dbReference>
<keyword evidence="7" id="KW-1185">Reference proteome</keyword>
<feature type="active site" description="Proton acceptor; via carboxylate" evidence="4">
    <location>
        <position position="461"/>
    </location>
</feature>
<comment type="caution">
    <text evidence="6">The sequence shown here is derived from an EMBL/GenBank/DDBJ whole genome shotgun (WGS) entry which is preliminary data.</text>
</comment>
<dbReference type="SUPFAM" id="SSF55718">
    <property type="entry name" value="SCP-like"/>
    <property type="match status" value="1"/>
</dbReference>
<dbReference type="Gene3D" id="3.40.630.30">
    <property type="match status" value="2"/>
</dbReference>
<dbReference type="Pfam" id="PF17668">
    <property type="entry name" value="Acetyltransf_17"/>
    <property type="match status" value="1"/>
</dbReference>
<dbReference type="EC" id="2.3.1.-" evidence="6"/>
<dbReference type="RefSeq" id="WP_243010604.1">
    <property type="nucleotide sequence ID" value="NZ_JALGAR010000001.1"/>
</dbReference>
<dbReference type="InterPro" id="IPR036527">
    <property type="entry name" value="SCP2_sterol-bd_dom_sf"/>
</dbReference>
<dbReference type="CDD" id="cd04301">
    <property type="entry name" value="NAT_SF"/>
    <property type="match status" value="1"/>
</dbReference>
<dbReference type="Pfam" id="PF13527">
    <property type="entry name" value="Acetyltransf_9"/>
    <property type="match status" value="1"/>
</dbReference>
<protein>
    <submittedName>
        <fullName evidence="6">GNAT family N-acetyltransferase</fullName>
        <ecNumber evidence="6">2.3.1.-</ecNumber>
    </submittedName>
</protein>
<feature type="active site" description="Proton donor" evidence="4">
    <location>
        <position position="155"/>
    </location>
</feature>
<dbReference type="Gene3D" id="3.30.1050.10">
    <property type="entry name" value="SCP2 sterol-binding domain"/>
    <property type="match status" value="1"/>
</dbReference>
<dbReference type="InterPro" id="IPR041380">
    <property type="entry name" value="Acetyltransf_17"/>
</dbReference>
<evidence type="ECO:0000256" key="1">
    <source>
        <dbReference type="ARBA" id="ARBA00009213"/>
    </source>
</evidence>
<feature type="binding site" evidence="4">
    <location>
        <begin position="114"/>
        <end position="116"/>
    </location>
    <ligand>
        <name>acetyl-CoA</name>
        <dbReference type="ChEBI" id="CHEBI:57288"/>
    </ligand>
</feature>
<feature type="binding site" evidence="4">
    <location>
        <begin position="122"/>
        <end position="127"/>
    </location>
    <ligand>
        <name>acetyl-CoA</name>
        <dbReference type="ChEBI" id="CHEBI:57288"/>
    </ligand>
</feature>
<evidence type="ECO:0000256" key="2">
    <source>
        <dbReference type="ARBA" id="ARBA00022679"/>
    </source>
</evidence>
<dbReference type="GO" id="GO:0034069">
    <property type="term" value="F:aminoglycoside N-acetyltransferase activity"/>
    <property type="evidence" value="ECO:0007669"/>
    <property type="project" value="TreeGrafter"/>
</dbReference>
<dbReference type="PROSITE" id="PS51186">
    <property type="entry name" value="GNAT"/>
    <property type="match status" value="1"/>
</dbReference>
<gene>
    <name evidence="6" type="ORF">MQH31_00985</name>
</gene>
<dbReference type="SUPFAM" id="SSF55729">
    <property type="entry name" value="Acyl-CoA N-acyltransferases (Nat)"/>
    <property type="match status" value="1"/>
</dbReference>
<dbReference type="InterPro" id="IPR025559">
    <property type="entry name" value="Eis_dom"/>
</dbReference>
<dbReference type="EMBL" id="JALGAR010000001">
    <property type="protein sequence ID" value="MCI4656390.1"/>
    <property type="molecule type" value="Genomic_DNA"/>
</dbReference>
<evidence type="ECO:0000313" key="7">
    <source>
        <dbReference type="Proteomes" id="UP001165341"/>
    </source>
</evidence>
<dbReference type="PANTHER" id="PTHR37817:SF1">
    <property type="entry name" value="N-ACETYLTRANSFERASE EIS"/>
    <property type="match status" value="1"/>
</dbReference>
<dbReference type="PANTHER" id="PTHR37817">
    <property type="entry name" value="N-ACETYLTRANSFERASE EIS"/>
    <property type="match status" value="1"/>
</dbReference>
<evidence type="ECO:0000259" key="5">
    <source>
        <dbReference type="PROSITE" id="PS51186"/>
    </source>
</evidence>
<proteinExistence type="inferred from homology"/>
<evidence type="ECO:0000256" key="4">
    <source>
        <dbReference type="HAMAP-Rule" id="MF_01812"/>
    </source>
</evidence>
<comment type="similarity">
    <text evidence="1 4">Belongs to the acetyltransferase Eis family.</text>
</comment>
<dbReference type="Pfam" id="PF13530">
    <property type="entry name" value="SCP2_2"/>
    <property type="match status" value="1"/>
</dbReference>
<dbReference type="AlphaFoldDB" id="A0AA41UDW1"/>
<keyword evidence="2 4" id="KW-0808">Transferase</keyword>
<dbReference type="GO" id="GO:0030649">
    <property type="term" value="P:aminoglycoside antibiotic catabolic process"/>
    <property type="evidence" value="ECO:0007669"/>
    <property type="project" value="TreeGrafter"/>
</dbReference>
<dbReference type="HAMAP" id="MF_01812">
    <property type="entry name" value="Eis"/>
    <property type="match status" value="1"/>
</dbReference>
<keyword evidence="3 4" id="KW-0012">Acyltransferase</keyword>
<dbReference type="InterPro" id="IPR000182">
    <property type="entry name" value="GNAT_dom"/>
</dbReference>
<reference evidence="6" key="1">
    <citation type="submission" date="2022-03" db="EMBL/GenBank/DDBJ databases">
        <title>Cryobacterium sp. nov. strain ZS14-85, isolated from Antarctic soil.</title>
        <authorList>
            <person name="Li J."/>
            <person name="Niu G."/>
        </authorList>
    </citation>
    <scope>NUCLEOTIDE SEQUENCE</scope>
    <source>
        <strain evidence="6">ZS14-85</strain>
    </source>
</reference>
<dbReference type="InterPro" id="IPR051554">
    <property type="entry name" value="Acetyltransferase_Eis"/>
</dbReference>